<protein>
    <submittedName>
        <fullName evidence="6">3-hydroxyisobutyrate dehydrogenase</fullName>
    </submittedName>
</protein>
<dbReference type="GO" id="GO:0016491">
    <property type="term" value="F:oxidoreductase activity"/>
    <property type="evidence" value="ECO:0007669"/>
    <property type="project" value="UniProtKB-KW"/>
</dbReference>
<name>A0A4V2PDE7_9GAMM</name>
<feature type="active site" evidence="3">
    <location>
        <position position="174"/>
    </location>
</feature>
<gene>
    <name evidence="6" type="ORF">CLV83_3356</name>
</gene>
<keyword evidence="7" id="KW-1185">Reference proteome</keyword>
<dbReference type="AlphaFoldDB" id="A0A4V2PDE7"/>
<accession>A0A4V2PDE7</accession>
<dbReference type="EMBL" id="SMFU01000010">
    <property type="protein sequence ID" value="TCK04906.1"/>
    <property type="molecule type" value="Genomic_DNA"/>
</dbReference>
<dbReference type="InterPro" id="IPR036291">
    <property type="entry name" value="NAD(P)-bd_dom_sf"/>
</dbReference>
<dbReference type="InterPro" id="IPR008927">
    <property type="entry name" value="6-PGluconate_DH-like_C_sf"/>
</dbReference>
<evidence type="ECO:0000313" key="6">
    <source>
        <dbReference type="EMBL" id="TCK04906.1"/>
    </source>
</evidence>
<evidence type="ECO:0000259" key="5">
    <source>
        <dbReference type="Pfam" id="PF14833"/>
    </source>
</evidence>
<evidence type="ECO:0000256" key="2">
    <source>
        <dbReference type="ARBA" id="ARBA00023027"/>
    </source>
</evidence>
<dbReference type="RefSeq" id="WP_132294973.1">
    <property type="nucleotide sequence ID" value="NZ_SMFU01000010.1"/>
</dbReference>
<reference evidence="6 7" key="1">
    <citation type="submission" date="2019-03" db="EMBL/GenBank/DDBJ databases">
        <title>Genomic Encyclopedia of Archaeal and Bacterial Type Strains, Phase II (KMG-II): from individual species to whole genera.</title>
        <authorList>
            <person name="Goeker M."/>
        </authorList>
    </citation>
    <scope>NUCLEOTIDE SEQUENCE [LARGE SCALE GENOMIC DNA]</scope>
    <source>
        <strain evidence="6 7">DSM 27697</strain>
    </source>
</reference>
<dbReference type="GO" id="GO:0050661">
    <property type="term" value="F:NADP binding"/>
    <property type="evidence" value="ECO:0007669"/>
    <property type="project" value="InterPro"/>
</dbReference>
<evidence type="ECO:0000256" key="3">
    <source>
        <dbReference type="PIRSR" id="PIRSR000103-1"/>
    </source>
</evidence>
<dbReference type="PIRSF" id="PIRSF000103">
    <property type="entry name" value="HIBADH"/>
    <property type="match status" value="1"/>
</dbReference>
<dbReference type="InterPro" id="IPR013328">
    <property type="entry name" value="6PGD_dom2"/>
</dbReference>
<dbReference type="Gene3D" id="3.40.50.720">
    <property type="entry name" value="NAD(P)-binding Rossmann-like Domain"/>
    <property type="match status" value="1"/>
</dbReference>
<dbReference type="PANTHER" id="PTHR43060">
    <property type="entry name" value="3-HYDROXYISOBUTYRATE DEHYDROGENASE-LIKE 1, MITOCHONDRIAL-RELATED"/>
    <property type="match status" value="1"/>
</dbReference>
<dbReference type="InterPro" id="IPR006115">
    <property type="entry name" value="6PGDH_NADP-bd"/>
</dbReference>
<dbReference type="Pfam" id="PF14833">
    <property type="entry name" value="NAD_binding_11"/>
    <property type="match status" value="1"/>
</dbReference>
<organism evidence="6 7">
    <name type="scientific">Marinobacterium mangrovicola</name>
    <dbReference type="NCBI Taxonomy" id="1476959"/>
    <lineage>
        <taxon>Bacteria</taxon>
        <taxon>Pseudomonadati</taxon>
        <taxon>Pseudomonadota</taxon>
        <taxon>Gammaproteobacteria</taxon>
        <taxon>Oceanospirillales</taxon>
        <taxon>Oceanospirillaceae</taxon>
        <taxon>Marinobacterium</taxon>
    </lineage>
</organism>
<feature type="domain" description="3-hydroxyisobutyrate dehydrogenase-like NAD-binding" evidence="5">
    <location>
        <begin position="168"/>
        <end position="288"/>
    </location>
</feature>
<dbReference type="Proteomes" id="UP000294546">
    <property type="component" value="Unassembled WGS sequence"/>
</dbReference>
<evidence type="ECO:0000259" key="4">
    <source>
        <dbReference type="Pfam" id="PF03446"/>
    </source>
</evidence>
<dbReference type="InterPro" id="IPR015815">
    <property type="entry name" value="HIBADH-related"/>
</dbReference>
<dbReference type="SUPFAM" id="SSF51735">
    <property type="entry name" value="NAD(P)-binding Rossmann-fold domains"/>
    <property type="match status" value="1"/>
</dbReference>
<feature type="domain" description="6-phosphogluconate dehydrogenase NADP-binding" evidence="4">
    <location>
        <begin position="5"/>
        <end position="165"/>
    </location>
</feature>
<dbReference type="SUPFAM" id="SSF48179">
    <property type="entry name" value="6-phosphogluconate dehydrogenase C-terminal domain-like"/>
    <property type="match status" value="1"/>
</dbReference>
<dbReference type="PANTHER" id="PTHR43060:SF15">
    <property type="entry name" value="3-HYDROXYISOBUTYRATE DEHYDROGENASE-LIKE 1, MITOCHONDRIAL-RELATED"/>
    <property type="match status" value="1"/>
</dbReference>
<dbReference type="OrthoDB" id="9786703at2"/>
<evidence type="ECO:0000313" key="7">
    <source>
        <dbReference type="Proteomes" id="UP000294546"/>
    </source>
</evidence>
<evidence type="ECO:0000256" key="1">
    <source>
        <dbReference type="ARBA" id="ARBA00023002"/>
    </source>
</evidence>
<sequence length="296" mass="31249">MSSTRIGFIGMGLMGVPMSTRLLEAGFAVTVWNRNADKCQPLAERGARVAGSIAELCANVDVIMTCVSNTEAVSEILFGEQGIADSAREGQVLIDFSSIAPDATREMASRCDEELGLKWIDAPVSGGVAGAEQGTLAIMAGGDTELVERVRPLLEPLSQRVTHMGPVGSGQATKICNQMLVSCNVLVMAEVMALAEQSGVDASRIPEALKGGFADSIPLQLTGPKMAARDFDEIKWHVKTLLKDLDMANALAKANGSAIPMAGLGAELMRLHGSKGYLEQDPATLVEAYSRATRDV</sequence>
<proteinExistence type="predicted"/>
<keyword evidence="2" id="KW-0520">NAD</keyword>
<comment type="caution">
    <text evidence="6">The sequence shown here is derived from an EMBL/GenBank/DDBJ whole genome shotgun (WGS) entry which is preliminary data.</text>
</comment>
<dbReference type="GO" id="GO:0051287">
    <property type="term" value="F:NAD binding"/>
    <property type="evidence" value="ECO:0007669"/>
    <property type="project" value="InterPro"/>
</dbReference>
<dbReference type="InterPro" id="IPR029154">
    <property type="entry name" value="HIBADH-like_NADP-bd"/>
</dbReference>
<dbReference type="Pfam" id="PF03446">
    <property type="entry name" value="NAD_binding_2"/>
    <property type="match status" value="1"/>
</dbReference>
<dbReference type="Gene3D" id="1.10.1040.10">
    <property type="entry name" value="N-(1-d-carboxylethyl)-l-norvaline Dehydrogenase, domain 2"/>
    <property type="match status" value="1"/>
</dbReference>
<keyword evidence="1" id="KW-0560">Oxidoreductase</keyword>